<evidence type="ECO:0000313" key="5">
    <source>
        <dbReference type="EMBL" id="REG35870.1"/>
    </source>
</evidence>
<dbReference type="InterPro" id="IPR013783">
    <property type="entry name" value="Ig-like_fold"/>
</dbReference>
<evidence type="ECO:0000256" key="1">
    <source>
        <dbReference type="ARBA" id="ARBA00010116"/>
    </source>
</evidence>
<comment type="similarity">
    <text evidence="1">Belongs to the intimin/invasin family.</text>
</comment>
<dbReference type="SMART" id="SM00634">
    <property type="entry name" value="BID_1"/>
    <property type="match status" value="1"/>
</dbReference>
<evidence type="ECO:0000313" key="7">
    <source>
        <dbReference type="Proteomes" id="UP000256345"/>
    </source>
</evidence>
<evidence type="ECO:0000256" key="2">
    <source>
        <dbReference type="SAM" id="SignalP"/>
    </source>
</evidence>
<dbReference type="InterPro" id="IPR003344">
    <property type="entry name" value="Big_1_dom"/>
</dbReference>
<proteinExistence type="inferred from homology"/>
<reference evidence="4 6" key="1">
    <citation type="submission" date="2015-05" db="EMBL/GenBank/DDBJ databases">
        <title>Genome assembly of Archangium gephyra DSM 2261.</title>
        <authorList>
            <person name="Sharma G."/>
            <person name="Subramanian S."/>
        </authorList>
    </citation>
    <scope>NUCLEOTIDE SEQUENCE [LARGE SCALE GENOMIC DNA]</scope>
    <source>
        <strain evidence="4 6">DSM 2261</strain>
    </source>
</reference>
<keyword evidence="2" id="KW-0732">Signal</keyword>
<feature type="chain" id="PRO_5042242165" evidence="2">
    <location>
        <begin position="32"/>
        <end position="979"/>
    </location>
</feature>
<dbReference type="Proteomes" id="UP000256345">
    <property type="component" value="Unassembled WGS sequence"/>
</dbReference>
<dbReference type="AlphaFoldDB" id="A0AAC8TI32"/>
<feature type="signal peptide" evidence="2">
    <location>
        <begin position="1"/>
        <end position="31"/>
    </location>
</feature>
<dbReference type="Pfam" id="PF02369">
    <property type="entry name" value="Big_1"/>
    <property type="match status" value="1"/>
</dbReference>
<dbReference type="KEGG" id="age:AA314_06802"/>
<evidence type="ECO:0000259" key="3">
    <source>
        <dbReference type="PROSITE" id="PS51127"/>
    </source>
</evidence>
<evidence type="ECO:0000313" key="6">
    <source>
        <dbReference type="Proteomes" id="UP000035579"/>
    </source>
</evidence>
<dbReference type="EMBL" id="CP011509">
    <property type="protein sequence ID" value="AKJ05176.1"/>
    <property type="molecule type" value="Genomic_DNA"/>
</dbReference>
<evidence type="ECO:0000313" key="4">
    <source>
        <dbReference type="EMBL" id="AKJ05176.1"/>
    </source>
</evidence>
<sequence length="979" mass="100302">MNTNESVRARAARATWAAVCAVLLLAVTAHASSPNPAEANQGQDLPVIATVPVDEAVKVRPDTAVTFQLDTGAPEYRAFRQQLENGRFALQVEDGSSAQLFLGAGRSKGAGKQQASAGEATFDAQTGTVSTPALSLHRYTTYTVTLAVKAAYEALLHGQPLPGNDSVSIAFITGSALREPTRYALTWTGDLSPRVTGKGRLFVSAIDDYGNAASGAHVTVRLTESGSRLASSAQATPAQATLPASGSVSFDITNTEAESVQVDFQASGAYPENAWSRSLPLRFRPGLPARALLADMPTQAPVATYLLVQGSVVDVYGNAVEDGTAISVGGETVTTQDGAFSVRQLLPTLVSEHTVQVRMGFTVLGSAVIRLLPGAPLNIRDLMAPSSMVVGSRFNVCGQVTDAYGNLVADDTAVTVNGEATTTKTGAFCAPLTAPTKTGPFTLTIRTGAVTVSQTVQARSGPAAVINDVTVPASVTVGSGFNVCGAVADTYGNAVTDGTAVTVGGVATTTKTGAFCAQVTAPTRPGTLDIGIQTGTLSLSKSTQVFSGAPAVINNVTAPASAVAASRFNVCGAVADTYGNAVTDGTAVTVGGVATTTRTGSFCAQVTAPTKAGAFTVVIQSGTVSLSRSIQVSGGPVAVITDISVPATVETNATLQACATAKDAHGNTVADGSLAYVQGGVGSPGYVTTSTLAGRFCGQLKAPSYTASFFIQFIVYDAAYNSVTASAVSRAVAPPPANISVSISPVGGDFPADGYSTATLTATVTDKNGKAVEDNLLGTWTTSLGTVTANTSHTSGGKVSAVVRSSTPGTAAVTVTVGSVSRTVYVTFVAVSSTGVAYVSNVTYSQSYSCYGVDNSYRNFGYGNYFRARQGCALTISGMAYTSSGAPARNAILTVRLSVDGGGTSTLSAYTDTSGRFTSSPSVAYGYGSRTYSYYTYDVYGYYRRVTDYWDWGNVSITSSSGQSVFTGKVYAVYYSSSY</sequence>
<name>A0AAC8TI32_9BACT</name>
<feature type="domain" description="Big-1" evidence="3">
    <location>
        <begin position="740"/>
        <end position="829"/>
    </location>
</feature>
<keyword evidence="7" id="KW-1185">Reference proteome</keyword>
<accession>A0AAC8TI32</accession>
<dbReference type="InterPro" id="IPR008964">
    <property type="entry name" value="Invasin/intimin_cell_adhesion"/>
</dbReference>
<dbReference type="RefSeq" id="WP_047858780.1">
    <property type="nucleotide sequence ID" value="NZ_CP011509.1"/>
</dbReference>
<reference evidence="5 7" key="2">
    <citation type="submission" date="2018-08" db="EMBL/GenBank/DDBJ databases">
        <title>Genomic Encyclopedia of Archaeal and Bacterial Type Strains, Phase II (KMG-II): from individual species to whole genera.</title>
        <authorList>
            <person name="Goeker M."/>
        </authorList>
    </citation>
    <scope>NUCLEOTIDE SEQUENCE [LARGE SCALE GENOMIC DNA]</scope>
    <source>
        <strain evidence="5 7">DSM 2261</strain>
    </source>
</reference>
<dbReference type="Proteomes" id="UP000035579">
    <property type="component" value="Chromosome"/>
</dbReference>
<dbReference type="PROSITE" id="PS51127">
    <property type="entry name" value="BIG1"/>
    <property type="match status" value="1"/>
</dbReference>
<dbReference type="EMBL" id="QUMU01000002">
    <property type="protein sequence ID" value="REG35870.1"/>
    <property type="molecule type" value="Genomic_DNA"/>
</dbReference>
<protein>
    <submittedName>
        <fullName evidence="4">Bacterial Ig-like domain protein</fullName>
    </submittedName>
</protein>
<gene>
    <name evidence="4" type="ORF">AA314_06802</name>
    <name evidence="5" type="ORF">ATI61_102243</name>
</gene>
<organism evidence="4 6">
    <name type="scientific">Archangium gephyra</name>
    <dbReference type="NCBI Taxonomy" id="48"/>
    <lineage>
        <taxon>Bacteria</taxon>
        <taxon>Pseudomonadati</taxon>
        <taxon>Myxococcota</taxon>
        <taxon>Myxococcia</taxon>
        <taxon>Myxococcales</taxon>
        <taxon>Cystobacterineae</taxon>
        <taxon>Archangiaceae</taxon>
        <taxon>Archangium</taxon>
    </lineage>
</organism>
<dbReference type="SUPFAM" id="SSF49373">
    <property type="entry name" value="Invasin/intimin cell-adhesion fragments"/>
    <property type="match status" value="1"/>
</dbReference>
<dbReference type="Gene3D" id="2.60.40.10">
    <property type="entry name" value="Immunoglobulins"/>
    <property type="match status" value="1"/>
</dbReference>